<accession>A0AAJ2B7E8</accession>
<organism evidence="1 2">
    <name type="scientific">Agrobacterium larrymoorei</name>
    <dbReference type="NCBI Taxonomy" id="160699"/>
    <lineage>
        <taxon>Bacteria</taxon>
        <taxon>Pseudomonadati</taxon>
        <taxon>Pseudomonadota</taxon>
        <taxon>Alphaproteobacteria</taxon>
        <taxon>Hyphomicrobiales</taxon>
        <taxon>Rhizobiaceae</taxon>
        <taxon>Rhizobium/Agrobacterium group</taxon>
        <taxon>Agrobacterium</taxon>
    </lineage>
</organism>
<name>A0AAJ2B7E8_9HYPH</name>
<evidence type="ECO:0000313" key="1">
    <source>
        <dbReference type="EMBL" id="MDR6101743.1"/>
    </source>
</evidence>
<reference evidence="1" key="1">
    <citation type="submission" date="2023-08" db="EMBL/GenBank/DDBJ databases">
        <title>Functional and genomic diversity of the sorghum phyllosphere microbiome.</title>
        <authorList>
            <person name="Shade A."/>
        </authorList>
    </citation>
    <scope>NUCLEOTIDE SEQUENCE</scope>
    <source>
        <strain evidence="1">SORGH_AS_0974</strain>
    </source>
</reference>
<sequence>MDLALNVRRCVPATPEQRCPGTPCHLEKNWDQQALRAPVREVGQLLRRRLEQILNGSSPHDNSDRKSADLVKGARTALPNVKGRAHREITNETRYWFNQRRFTDIIYTSAVPLAGPNDTTSLSS</sequence>
<dbReference type="Proteomes" id="UP001255601">
    <property type="component" value="Unassembled WGS sequence"/>
</dbReference>
<comment type="caution">
    <text evidence="1">The sequence shown here is derived from an EMBL/GenBank/DDBJ whole genome shotgun (WGS) entry which is preliminary data.</text>
</comment>
<dbReference type="EMBL" id="JAVIZC010000002">
    <property type="protein sequence ID" value="MDR6101743.1"/>
    <property type="molecule type" value="Genomic_DNA"/>
</dbReference>
<evidence type="ECO:0008006" key="3">
    <source>
        <dbReference type="Google" id="ProtNLM"/>
    </source>
</evidence>
<protein>
    <recommendedName>
        <fullName evidence="3">Transposase</fullName>
    </recommendedName>
</protein>
<gene>
    <name evidence="1" type="ORF">QE369_001940</name>
</gene>
<evidence type="ECO:0000313" key="2">
    <source>
        <dbReference type="Proteomes" id="UP001255601"/>
    </source>
</evidence>
<proteinExistence type="predicted"/>
<dbReference type="AlphaFoldDB" id="A0AAJ2B7E8"/>